<evidence type="ECO:0000256" key="2">
    <source>
        <dbReference type="ARBA" id="ARBA00022723"/>
    </source>
</evidence>
<keyword evidence="7" id="KW-0812">Transmembrane</keyword>
<protein>
    <recommendedName>
        <fullName evidence="8">Peptidase M48 domain-containing protein</fullName>
    </recommendedName>
</protein>
<proteinExistence type="inferred from homology"/>
<dbReference type="CDD" id="cd07331">
    <property type="entry name" value="M48C_Oma1_like"/>
    <property type="match status" value="1"/>
</dbReference>
<dbReference type="InterPro" id="IPR051156">
    <property type="entry name" value="Mito/Outer_Membr_Metalloprot"/>
</dbReference>
<reference evidence="9 10" key="1">
    <citation type="journal article" date="2023" name="G3 (Bethesda)">
        <title>A haplotype-resolved chromosome-scale genome for Quercus rubra L. provides insights into the genetics of adaptive traits for red oak species.</title>
        <authorList>
            <person name="Kapoor B."/>
            <person name="Jenkins J."/>
            <person name="Schmutz J."/>
            <person name="Zhebentyayeva T."/>
            <person name="Kuelheim C."/>
            <person name="Coggeshall M."/>
            <person name="Heim C."/>
            <person name="Lasky J.R."/>
            <person name="Leites L."/>
            <person name="Islam-Faridi N."/>
            <person name="Romero-Severson J."/>
            <person name="DeLeo V.L."/>
            <person name="Lucas S.M."/>
            <person name="Lazic D."/>
            <person name="Gailing O."/>
            <person name="Carlson J."/>
            <person name="Staton M."/>
        </authorList>
    </citation>
    <scope>NUCLEOTIDE SEQUENCE [LARGE SCALE GENOMIC DNA]</scope>
    <source>
        <strain evidence="9">Pseudo-F2</strain>
    </source>
</reference>
<evidence type="ECO:0000313" key="9">
    <source>
        <dbReference type="EMBL" id="KAK4578521.1"/>
    </source>
</evidence>
<evidence type="ECO:0000256" key="4">
    <source>
        <dbReference type="ARBA" id="ARBA00022833"/>
    </source>
</evidence>
<evidence type="ECO:0000256" key="5">
    <source>
        <dbReference type="ARBA" id="ARBA00023049"/>
    </source>
</evidence>
<dbReference type="InterPro" id="IPR001915">
    <property type="entry name" value="Peptidase_M48"/>
</dbReference>
<dbReference type="EMBL" id="JAXUIC010000008">
    <property type="protein sequence ID" value="KAK4578521.1"/>
    <property type="molecule type" value="Genomic_DNA"/>
</dbReference>
<dbReference type="Pfam" id="PF01435">
    <property type="entry name" value="Peptidase_M48"/>
    <property type="match status" value="1"/>
</dbReference>
<keyword evidence="7" id="KW-0472">Membrane</keyword>
<evidence type="ECO:0000256" key="7">
    <source>
        <dbReference type="SAM" id="Phobius"/>
    </source>
</evidence>
<organism evidence="9 10">
    <name type="scientific">Quercus rubra</name>
    <name type="common">Northern red oak</name>
    <name type="synonym">Quercus borealis</name>
    <dbReference type="NCBI Taxonomy" id="3512"/>
    <lineage>
        <taxon>Eukaryota</taxon>
        <taxon>Viridiplantae</taxon>
        <taxon>Streptophyta</taxon>
        <taxon>Embryophyta</taxon>
        <taxon>Tracheophyta</taxon>
        <taxon>Spermatophyta</taxon>
        <taxon>Magnoliopsida</taxon>
        <taxon>eudicotyledons</taxon>
        <taxon>Gunneridae</taxon>
        <taxon>Pentapetalae</taxon>
        <taxon>rosids</taxon>
        <taxon>fabids</taxon>
        <taxon>Fagales</taxon>
        <taxon>Fagaceae</taxon>
        <taxon>Quercus</taxon>
    </lineage>
</organism>
<keyword evidence="10" id="KW-1185">Reference proteome</keyword>
<keyword evidence="4 6" id="KW-0862">Zinc</keyword>
<dbReference type="PANTHER" id="PTHR22726:SF1">
    <property type="entry name" value="METALLOENDOPEPTIDASE OMA1, MITOCHONDRIAL"/>
    <property type="match status" value="1"/>
</dbReference>
<keyword evidence="3 6" id="KW-0378">Hydrolase</keyword>
<accession>A0AAN7ES76</accession>
<dbReference type="GO" id="GO:0051603">
    <property type="term" value="P:proteolysis involved in protein catabolic process"/>
    <property type="evidence" value="ECO:0007669"/>
    <property type="project" value="TreeGrafter"/>
</dbReference>
<comment type="similarity">
    <text evidence="6">Belongs to the peptidase M48 family.</text>
</comment>
<dbReference type="Gene3D" id="3.30.2010.10">
    <property type="entry name" value="Metalloproteases ('zincins'), catalytic domain"/>
    <property type="match status" value="1"/>
</dbReference>
<dbReference type="PANTHER" id="PTHR22726">
    <property type="entry name" value="METALLOENDOPEPTIDASE OMA1"/>
    <property type="match status" value="1"/>
</dbReference>
<dbReference type="GO" id="GO:0046872">
    <property type="term" value="F:metal ion binding"/>
    <property type="evidence" value="ECO:0007669"/>
    <property type="project" value="UniProtKB-KW"/>
</dbReference>
<evidence type="ECO:0000256" key="3">
    <source>
        <dbReference type="ARBA" id="ARBA00022801"/>
    </source>
</evidence>
<comment type="caution">
    <text evidence="9">The sequence shown here is derived from an EMBL/GenBank/DDBJ whole genome shotgun (WGS) entry which is preliminary data.</text>
</comment>
<dbReference type="AlphaFoldDB" id="A0AAN7ES76"/>
<comment type="cofactor">
    <cofactor evidence="6">
        <name>Zn(2+)</name>
        <dbReference type="ChEBI" id="CHEBI:29105"/>
    </cofactor>
    <text evidence="6">Binds 1 zinc ion per subunit.</text>
</comment>
<keyword evidence="5 6" id="KW-0482">Metalloprotease</keyword>
<dbReference type="Proteomes" id="UP001324115">
    <property type="component" value="Unassembled WGS sequence"/>
</dbReference>
<evidence type="ECO:0000256" key="6">
    <source>
        <dbReference type="RuleBase" id="RU003983"/>
    </source>
</evidence>
<feature type="domain" description="Peptidase M48" evidence="8">
    <location>
        <begin position="245"/>
        <end position="406"/>
    </location>
</feature>
<keyword evidence="1 6" id="KW-0645">Protease</keyword>
<keyword evidence="7" id="KW-1133">Transmembrane helix</keyword>
<keyword evidence="2" id="KW-0479">Metal-binding</keyword>
<evidence type="ECO:0000313" key="10">
    <source>
        <dbReference type="Proteomes" id="UP001324115"/>
    </source>
</evidence>
<evidence type="ECO:0000259" key="8">
    <source>
        <dbReference type="Pfam" id="PF01435"/>
    </source>
</evidence>
<dbReference type="GO" id="GO:0004222">
    <property type="term" value="F:metalloendopeptidase activity"/>
    <property type="evidence" value="ECO:0007669"/>
    <property type="project" value="InterPro"/>
</dbReference>
<gene>
    <name evidence="9" type="ORF">RGQ29_028567</name>
</gene>
<feature type="transmembrane region" description="Helical" evidence="7">
    <location>
        <begin position="108"/>
        <end position="127"/>
    </location>
</feature>
<dbReference type="GO" id="GO:0016020">
    <property type="term" value="C:membrane"/>
    <property type="evidence" value="ECO:0007669"/>
    <property type="project" value="TreeGrafter"/>
</dbReference>
<name>A0AAN7ES76_QUERU</name>
<sequence>MGFSYAKAKLNTFNALSSFFSKKNVAFGAANNSRFVPNSSTILGSNFSRFSVVPAVGLLGVGGVQRNIHQTCRFLHVTRRFYQARTVSNSLNWSMHVQRLMRFCRRNWVALLFGGSVVCTTICCAKIQRVPYTGRFHLALTENIEDKLGEYQWQEFEKENKGKLLPLSDPRTIWVQSVATKIIAAMNGGLRLGTEFKINGHLGASRDFGDRVAQYFGFEDALAEAGFKHSQKRDRNFIWKPATKHLNQRNWEVYVLNTPEVNASCHLGGRIVVCSGLLDVVNNDAELATIIGHEVGHAVARHTAEGIVRLFLMLSALIALIYALITNGDSTSKGNVDGLARLQDMFTNFMSRRREAEADYIGLMLMASAGYNPQVAPIVYERKLGGEGGIQSTHPSGIKRAKLLQKPKVMNNALAVYEEVKGGEGVRSFV</sequence>
<evidence type="ECO:0000256" key="1">
    <source>
        <dbReference type="ARBA" id="ARBA00022670"/>
    </source>
</evidence>